<protein>
    <submittedName>
        <fullName evidence="1">Helix-turn-helix domain-containing protein</fullName>
    </submittedName>
</protein>
<dbReference type="Pfam" id="PF13565">
    <property type="entry name" value="HTH_32"/>
    <property type="match status" value="1"/>
</dbReference>
<dbReference type="SUPFAM" id="SSF46689">
    <property type="entry name" value="Homeodomain-like"/>
    <property type="match status" value="1"/>
</dbReference>
<gene>
    <name evidence="1" type="ORF">QJ522_22770</name>
</gene>
<dbReference type="AlphaFoldDB" id="A0AAW6U4Q8"/>
<reference evidence="1" key="1">
    <citation type="submission" date="2023-05" db="EMBL/GenBank/DDBJ databases">
        <title>Anaerotaeda fermentans gen. nov., sp. nov., a novel anaerobic planctomycete of the new family within the order Sedimentisphaerales isolated from Taman Peninsula, Russia.</title>
        <authorList>
            <person name="Khomyakova M.A."/>
            <person name="Merkel A.Y."/>
            <person name="Slobodkin A.I."/>
        </authorList>
    </citation>
    <scope>NUCLEOTIDE SEQUENCE</scope>
    <source>
        <strain evidence="1">M17dextr</strain>
    </source>
</reference>
<dbReference type="Proteomes" id="UP001431776">
    <property type="component" value="Unassembled WGS sequence"/>
</dbReference>
<dbReference type="InterPro" id="IPR009057">
    <property type="entry name" value="Homeodomain-like_sf"/>
</dbReference>
<dbReference type="EMBL" id="JASCXX010000092">
    <property type="protein sequence ID" value="MDI6451900.1"/>
    <property type="molecule type" value="Genomic_DNA"/>
</dbReference>
<keyword evidence="2" id="KW-1185">Reference proteome</keyword>
<accession>A0AAW6U4Q8</accession>
<name>A0AAW6U4Q8_9BACT</name>
<proteinExistence type="predicted"/>
<comment type="caution">
    <text evidence="1">The sequence shown here is derived from an EMBL/GenBank/DDBJ whole genome shotgun (WGS) entry which is preliminary data.</text>
</comment>
<evidence type="ECO:0000313" key="1">
    <source>
        <dbReference type="EMBL" id="MDI6451900.1"/>
    </source>
</evidence>
<evidence type="ECO:0000313" key="2">
    <source>
        <dbReference type="Proteomes" id="UP001431776"/>
    </source>
</evidence>
<sequence>MKKKYIVTLTEEERQMLQEMLSRGKAAARKLTHARILLKADAAPGGPDWSDGRIAEALDIGRATVERVRKQFVEEGLEAALERRPSRRQYRRKLDGDGEAHLIALACQEPPEGRSRWTLQLLADRMVALEYVDEISYQTVRRTLKKTRSSLG</sequence>
<dbReference type="RefSeq" id="WP_349247305.1">
    <property type="nucleotide sequence ID" value="NZ_JASCXX010000092.1"/>
</dbReference>
<organism evidence="1 2">
    <name type="scientific">Anaerobaca lacustris</name>
    <dbReference type="NCBI Taxonomy" id="3044600"/>
    <lineage>
        <taxon>Bacteria</taxon>
        <taxon>Pseudomonadati</taxon>
        <taxon>Planctomycetota</taxon>
        <taxon>Phycisphaerae</taxon>
        <taxon>Sedimentisphaerales</taxon>
        <taxon>Anaerobacaceae</taxon>
        <taxon>Anaerobaca</taxon>
    </lineage>
</organism>